<dbReference type="Gene3D" id="3.40.50.1820">
    <property type="entry name" value="alpha/beta hydrolase"/>
    <property type="match status" value="1"/>
</dbReference>
<dbReference type="PRINTS" id="PR00412">
    <property type="entry name" value="EPOXHYDRLASE"/>
</dbReference>
<organism evidence="2 3">
    <name type="scientific">Caballeronia cordobensis</name>
    <name type="common">Burkholderia cordobensis</name>
    <dbReference type="NCBI Taxonomy" id="1353886"/>
    <lineage>
        <taxon>Bacteria</taxon>
        <taxon>Pseudomonadati</taxon>
        <taxon>Pseudomonadota</taxon>
        <taxon>Betaproteobacteria</taxon>
        <taxon>Burkholderiales</taxon>
        <taxon>Burkholderiaceae</taxon>
        <taxon>Caballeronia</taxon>
    </lineage>
</organism>
<dbReference type="AlphaFoldDB" id="A0A158I5E7"/>
<dbReference type="PANTHER" id="PTHR43798:SF33">
    <property type="entry name" value="HYDROLASE, PUTATIVE (AFU_ORTHOLOGUE AFUA_2G14860)-RELATED"/>
    <property type="match status" value="1"/>
</dbReference>
<dbReference type="RefSeq" id="WP_053572478.1">
    <property type="nucleotide sequence ID" value="NZ_FCNY02000010.1"/>
</dbReference>
<dbReference type="PRINTS" id="PR00111">
    <property type="entry name" value="ABHYDROLASE"/>
</dbReference>
<evidence type="ECO:0000259" key="1">
    <source>
        <dbReference type="Pfam" id="PF12697"/>
    </source>
</evidence>
<dbReference type="GO" id="GO:0016020">
    <property type="term" value="C:membrane"/>
    <property type="evidence" value="ECO:0007669"/>
    <property type="project" value="TreeGrafter"/>
</dbReference>
<dbReference type="GO" id="GO:0016787">
    <property type="term" value="F:hydrolase activity"/>
    <property type="evidence" value="ECO:0007669"/>
    <property type="project" value="UniProtKB-KW"/>
</dbReference>
<keyword evidence="3" id="KW-1185">Reference proteome</keyword>
<keyword evidence="2" id="KW-0378">Hydrolase</keyword>
<dbReference type="PANTHER" id="PTHR43798">
    <property type="entry name" value="MONOACYLGLYCEROL LIPASE"/>
    <property type="match status" value="1"/>
</dbReference>
<dbReference type="InterPro" id="IPR000073">
    <property type="entry name" value="AB_hydrolase_1"/>
</dbReference>
<gene>
    <name evidence="2" type="ORF">AWB70_04230</name>
</gene>
<dbReference type="InterPro" id="IPR050266">
    <property type="entry name" value="AB_hydrolase_sf"/>
</dbReference>
<proteinExistence type="predicted"/>
<dbReference type="SUPFAM" id="SSF53474">
    <property type="entry name" value="alpha/beta-Hydrolases"/>
    <property type="match status" value="1"/>
</dbReference>
<protein>
    <submittedName>
        <fullName evidence="2">Hydrolase</fullName>
    </submittedName>
</protein>
<dbReference type="EMBL" id="FCNY02000010">
    <property type="protein sequence ID" value="SAL51677.1"/>
    <property type="molecule type" value="Genomic_DNA"/>
</dbReference>
<dbReference type="InterPro" id="IPR029058">
    <property type="entry name" value="AB_hydrolase_fold"/>
</dbReference>
<evidence type="ECO:0000313" key="3">
    <source>
        <dbReference type="Proteomes" id="UP000054740"/>
    </source>
</evidence>
<feature type="domain" description="AB hydrolase-1" evidence="1">
    <location>
        <begin position="25"/>
        <end position="249"/>
    </location>
</feature>
<sequence>MANSRLTVNKLDIDVLRAGHGRALLFLHPHLGRASSVDVLTALSESFDVIAPSHPGFDQSSINDDFDSVDDLAYFYLDLLEELDLKDVVLVGSSFGGWVALEMAVKSVERIGQVVLIDSVGVKFGHPTDNEIADVFSMSEAAFAEHAYFDRRFAPPPRDRLTDEELLTVATNREASARFAWLPCLYSPKLRQRLGRADRPTLVIQGANDAITAPSYGRELAAALPCAEYREIVDAGHFPHIEQPAVVAREIVSFVQRVASQQEAAVSIEQ</sequence>
<accession>A0A158I5E7</accession>
<dbReference type="Proteomes" id="UP000054740">
    <property type="component" value="Unassembled WGS sequence"/>
</dbReference>
<dbReference type="InterPro" id="IPR000639">
    <property type="entry name" value="Epox_hydrolase-like"/>
</dbReference>
<evidence type="ECO:0000313" key="2">
    <source>
        <dbReference type="EMBL" id="SAL51677.1"/>
    </source>
</evidence>
<name>A0A158I5E7_CABCO</name>
<reference evidence="3" key="1">
    <citation type="submission" date="2016-01" db="EMBL/GenBank/DDBJ databases">
        <authorList>
            <person name="Peeters C."/>
        </authorList>
    </citation>
    <scope>NUCLEOTIDE SEQUENCE [LARGE SCALE GENOMIC DNA]</scope>
</reference>
<dbReference type="Pfam" id="PF12697">
    <property type="entry name" value="Abhydrolase_6"/>
    <property type="match status" value="1"/>
</dbReference>